<dbReference type="OrthoDB" id="9935388at2"/>
<dbReference type="STRING" id="1034346.GCA_000313565_02183"/>
<dbReference type="Proteomes" id="UP000247612">
    <property type="component" value="Unassembled WGS sequence"/>
</dbReference>
<reference evidence="1 2" key="1">
    <citation type="submission" date="2018-05" db="EMBL/GenBank/DDBJ databases">
        <title>Genomic Encyclopedia of Type Strains, Phase IV (KMG-IV): sequencing the most valuable type-strain genomes for metagenomic binning, comparative biology and taxonomic classification.</title>
        <authorList>
            <person name="Goeker M."/>
        </authorList>
    </citation>
    <scope>NUCLEOTIDE SEQUENCE [LARGE SCALE GENOMIC DNA]</scope>
    <source>
        <strain evidence="1 2">JC118</strain>
    </source>
</reference>
<dbReference type="AlphaFoldDB" id="A0A318KJL3"/>
<proteinExistence type="predicted"/>
<protein>
    <submittedName>
        <fullName evidence="1">Uncharacterized protein</fullName>
    </submittedName>
</protein>
<sequence>MEYKDCIEFRKCASMFEHLHDQSLGSDAVHLKDGDYDYWMKSFYPTYVKTGVVADTRFYCGKNNSNLGVGNDAVYLNHEYCNILYQLYKQIAKFYVDKTLHLLLDKNMIDGWPKFLAEDLSADKIKDPIKVMVTMLNETDWPSDPLLFKALRAVLVLKGYVKQYKYNDTIQRMPMGMQETFTLSHEEKINWDDIEPVYQFIRNMDSMTNEAFLIRKDDSINGLKLLYTLSKLYKFIAALLAAQLSGGEK</sequence>
<evidence type="ECO:0000313" key="2">
    <source>
        <dbReference type="Proteomes" id="UP000247612"/>
    </source>
</evidence>
<gene>
    <name evidence="1" type="ORF">DES51_12043</name>
</gene>
<comment type="caution">
    <text evidence="1">The sequence shown here is derived from an EMBL/GenBank/DDBJ whole genome shotgun (WGS) entry which is preliminary data.</text>
</comment>
<dbReference type="RefSeq" id="WP_022938486.1">
    <property type="nucleotide sequence ID" value="NZ_CABKRQ010000005.1"/>
</dbReference>
<dbReference type="EMBL" id="QJKH01000020">
    <property type="protein sequence ID" value="PXX75140.1"/>
    <property type="molecule type" value="Genomic_DNA"/>
</dbReference>
<keyword evidence="2" id="KW-1185">Reference proteome</keyword>
<name>A0A318KJL3_9FIRM</name>
<evidence type="ECO:0000313" key="1">
    <source>
        <dbReference type="EMBL" id="PXX75140.1"/>
    </source>
</evidence>
<accession>A0A318KJL3</accession>
<organism evidence="1 2">
    <name type="scientific">Dielma fastidiosa</name>
    <dbReference type="NCBI Taxonomy" id="1034346"/>
    <lineage>
        <taxon>Bacteria</taxon>
        <taxon>Bacillati</taxon>
        <taxon>Bacillota</taxon>
        <taxon>Erysipelotrichia</taxon>
        <taxon>Erysipelotrichales</taxon>
        <taxon>Erysipelotrichaceae</taxon>
        <taxon>Dielma</taxon>
    </lineage>
</organism>